<dbReference type="PANTHER" id="PTHR12526:SF510">
    <property type="entry name" value="D-INOSITOL 3-PHOSPHATE GLYCOSYLTRANSFERASE"/>
    <property type="match status" value="1"/>
</dbReference>
<dbReference type="SUPFAM" id="SSF53756">
    <property type="entry name" value="UDP-Glycosyltransferase/glycogen phosphorylase"/>
    <property type="match status" value="1"/>
</dbReference>
<protein>
    <submittedName>
        <fullName evidence="3">N-acetyl-alpha-D-glucosaminyl L-malate synthase BshA</fullName>
    </submittedName>
</protein>
<gene>
    <name evidence="3" type="ORF">HG543_09845</name>
</gene>
<accession>A0A848L9C4</accession>
<organism evidence="3 4">
    <name type="scientific">Pyxidicoccus fallax</name>
    <dbReference type="NCBI Taxonomy" id="394095"/>
    <lineage>
        <taxon>Bacteria</taxon>
        <taxon>Pseudomonadati</taxon>
        <taxon>Myxococcota</taxon>
        <taxon>Myxococcia</taxon>
        <taxon>Myxococcales</taxon>
        <taxon>Cystobacterineae</taxon>
        <taxon>Myxococcaceae</taxon>
        <taxon>Pyxidicoccus</taxon>
    </lineage>
</organism>
<dbReference type="Proteomes" id="UP000518300">
    <property type="component" value="Unassembled WGS sequence"/>
</dbReference>
<evidence type="ECO:0000313" key="3">
    <source>
        <dbReference type="EMBL" id="NMO15156.1"/>
    </source>
</evidence>
<keyword evidence="2" id="KW-0808">Transferase</keyword>
<reference evidence="3 4" key="1">
    <citation type="submission" date="2020-04" db="EMBL/GenBank/DDBJ databases">
        <title>Draft genome of Pyxidicoccus fallax type strain.</title>
        <authorList>
            <person name="Whitworth D.E."/>
        </authorList>
    </citation>
    <scope>NUCLEOTIDE SEQUENCE [LARGE SCALE GENOMIC DNA]</scope>
    <source>
        <strain evidence="3 4">DSM 14698</strain>
    </source>
</reference>
<proteinExistence type="predicted"/>
<evidence type="ECO:0000256" key="2">
    <source>
        <dbReference type="ARBA" id="ARBA00022679"/>
    </source>
</evidence>
<dbReference type="AlphaFoldDB" id="A0A848L9C4"/>
<dbReference type="GO" id="GO:0016757">
    <property type="term" value="F:glycosyltransferase activity"/>
    <property type="evidence" value="ECO:0007669"/>
    <property type="project" value="UniProtKB-KW"/>
</dbReference>
<name>A0A848L9C4_9BACT</name>
<keyword evidence="4" id="KW-1185">Reference proteome</keyword>
<dbReference type="PANTHER" id="PTHR12526">
    <property type="entry name" value="GLYCOSYLTRANSFERASE"/>
    <property type="match status" value="1"/>
</dbReference>
<dbReference type="Pfam" id="PF20706">
    <property type="entry name" value="GT4-conflict"/>
    <property type="match status" value="1"/>
</dbReference>
<comment type="caution">
    <text evidence="3">The sequence shown here is derived from an EMBL/GenBank/DDBJ whole genome shotgun (WGS) entry which is preliminary data.</text>
</comment>
<dbReference type="Gene3D" id="3.40.50.2000">
    <property type="entry name" value="Glycogen Phosphorylase B"/>
    <property type="match status" value="2"/>
</dbReference>
<sequence>MSGMTWEGPLLVHLSFEATRAQGGVGTVLDQLLASAAYRGAFRRTLLVSPLVRPCGEGSYTPGESLAKDLAAHGEVLYSGLRRRNPVELSRRLRPVEARHGVSLVYGRRPAPGGPVEVLLVDLTDVLRGYRVFMPTMPLFLERLRRLLGVEVRLDVRAPRPAPWRVASWATRVLRGERLGGTTLVNRLYRHGVRRGWVHAPPLDHDAMMGMVLAEPVFDAVEALRPPGGASCVFLAQEHLSLPLAYKALLDGRAWSRTVNYAGEVRTPRVLVEYGDAPGQGASDNRFYQVQRLALAEGQTLDEVFPVEGWPSFQILRHGSLCDGVGAVSPSVADELRFVDRRFRARPITVIPHGHRAVATDWDARRESRERVLRHLRERLGHDFRLVLTRISRDEVCKGLQRDVTVCESLAERLPPERLPAVLLIISEWDAAQPSDNIRALLERVAAFNARGTGLHIHAINQATWPAGLDFTRDDLLRATDVSLGQSLYESFGLAQLEPLSCGAVCVISGVSGARRTLAELCADMGMSEQAHPNLVVADYASEEDGDPSWTITHWKSLRADELQALERRTAQHVARQVVERLPRDEEAARGLLETGRQLAARMQWEPLIREQLVPFLTEPLRVAEESATGARP</sequence>
<evidence type="ECO:0000256" key="1">
    <source>
        <dbReference type="ARBA" id="ARBA00022676"/>
    </source>
</evidence>
<dbReference type="EMBL" id="JABBJJ010000033">
    <property type="protein sequence ID" value="NMO15156.1"/>
    <property type="molecule type" value="Genomic_DNA"/>
</dbReference>
<keyword evidence="1" id="KW-0328">Glycosyltransferase</keyword>
<dbReference type="RefSeq" id="WP_169344450.1">
    <property type="nucleotide sequence ID" value="NZ_JABBJJ010000033.1"/>
</dbReference>
<evidence type="ECO:0000313" key="4">
    <source>
        <dbReference type="Proteomes" id="UP000518300"/>
    </source>
</evidence>